<keyword evidence="3" id="KW-1185">Reference proteome</keyword>
<comment type="caution">
    <text evidence="2">The sequence shown here is derived from an EMBL/GenBank/DDBJ whole genome shotgun (WGS) entry which is preliminary data.</text>
</comment>
<feature type="compositionally biased region" description="Low complexity" evidence="1">
    <location>
        <begin position="301"/>
        <end position="312"/>
    </location>
</feature>
<feature type="region of interest" description="Disordered" evidence="1">
    <location>
        <begin position="209"/>
        <end position="312"/>
    </location>
</feature>
<feature type="compositionally biased region" description="Polar residues" evidence="1">
    <location>
        <begin position="571"/>
        <end position="593"/>
    </location>
</feature>
<feature type="compositionally biased region" description="Polar residues" evidence="1">
    <location>
        <begin position="156"/>
        <end position="171"/>
    </location>
</feature>
<organism evidence="2 3">
    <name type="scientific">Plectosphaerella cucumerina</name>
    <dbReference type="NCBI Taxonomy" id="40658"/>
    <lineage>
        <taxon>Eukaryota</taxon>
        <taxon>Fungi</taxon>
        <taxon>Dikarya</taxon>
        <taxon>Ascomycota</taxon>
        <taxon>Pezizomycotina</taxon>
        <taxon>Sordariomycetes</taxon>
        <taxon>Hypocreomycetidae</taxon>
        <taxon>Glomerellales</taxon>
        <taxon>Plectosphaerellaceae</taxon>
        <taxon>Plectosphaerella</taxon>
    </lineage>
</organism>
<accession>A0A8K0TA11</accession>
<evidence type="ECO:0000313" key="2">
    <source>
        <dbReference type="EMBL" id="KAH7357764.1"/>
    </source>
</evidence>
<reference evidence="2" key="1">
    <citation type="journal article" date="2021" name="Nat. Commun.">
        <title>Genetic determinants of endophytism in the Arabidopsis root mycobiome.</title>
        <authorList>
            <person name="Mesny F."/>
            <person name="Miyauchi S."/>
            <person name="Thiergart T."/>
            <person name="Pickel B."/>
            <person name="Atanasova L."/>
            <person name="Karlsson M."/>
            <person name="Huettel B."/>
            <person name="Barry K.W."/>
            <person name="Haridas S."/>
            <person name="Chen C."/>
            <person name="Bauer D."/>
            <person name="Andreopoulos W."/>
            <person name="Pangilinan J."/>
            <person name="LaButti K."/>
            <person name="Riley R."/>
            <person name="Lipzen A."/>
            <person name="Clum A."/>
            <person name="Drula E."/>
            <person name="Henrissat B."/>
            <person name="Kohler A."/>
            <person name="Grigoriev I.V."/>
            <person name="Martin F.M."/>
            <person name="Hacquard S."/>
        </authorList>
    </citation>
    <scope>NUCLEOTIDE SEQUENCE</scope>
    <source>
        <strain evidence="2">MPI-CAGE-AT-0016</strain>
    </source>
</reference>
<gene>
    <name evidence="2" type="ORF">B0T11DRAFT_257522</name>
</gene>
<proteinExistence type="predicted"/>
<feature type="region of interest" description="Disordered" evidence="1">
    <location>
        <begin position="156"/>
        <end position="195"/>
    </location>
</feature>
<feature type="compositionally biased region" description="Acidic residues" evidence="1">
    <location>
        <begin position="225"/>
        <end position="238"/>
    </location>
</feature>
<feature type="compositionally biased region" description="Acidic residues" evidence="1">
    <location>
        <begin position="13"/>
        <end position="25"/>
    </location>
</feature>
<dbReference type="PANTHER" id="PTHR42106:SF1">
    <property type="match status" value="1"/>
</dbReference>
<name>A0A8K0TA11_9PEZI</name>
<sequence length="656" mass="69798">MEMGPPLQLRSLDDDEAVMMDDNMDEAAATQQTRASNSVRTPKTRSLSDSGGTPSKLSPSPLIVEASRRTSKDDNHIPDYPQAPSTPNRTGFAPRGLSIHMVQQREGGTSPVPNSAVVFTKPAPLSPKLEQIYASPTNILPRRSRGLDFSRAATSLHHSTLAESSPDSSPTIGGRAVNIPPRRSNDYGATEQSSTSLWSVMGNQERAHISSSLGSAHPAVSDSSSSEDDDLMDEDTEDMYLSTPQASRTSLPSGISGGLGSPAMNSLISFQQRQRPRKQPKKKIRGPLGLGFSTSTISALSKSPPSKEMPMSHSRRESISWQANQLHISSGDEERMGGESINSVMGTPTNMRQTIMRQVATRRGNLMPKTKNFARIKHALLEEGAPVETEVRREAEIIRQVRESDMDLEPRVQTAQSSPNLANQDVIEDVAGEEMGEGALSGSFKHQAIKHSKGAKFWDTFSESSSIGTRTTPPPASLMPRGSSSGMSEDVNMDSPSLGATAGFAMAASSGESAKGSDTPLPIALGSQNSAFAQGPSAAEITRRINNKRRREDDFDPIGFKRRAVSPGMSVHNSPVMQSPMQRDVSSWGSRPGSNAGEKNGSSAPSENGSGSMGGTPGTTAAGGGASSRASNGTKGRVGYLGMHDTHDGLMRMSIE</sequence>
<feature type="compositionally biased region" description="Basic and acidic residues" evidence="1">
    <location>
        <begin position="644"/>
        <end position="656"/>
    </location>
</feature>
<dbReference type="PANTHER" id="PTHR42106">
    <property type="entry name" value="CHROMOSOME 10, WHOLE GENOME SHOTGUN SEQUENCE"/>
    <property type="match status" value="1"/>
</dbReference>
<feature type="region of interest" description="Disordered" evidence="1">
    <location>
        <begin position="528"/>
        <end position="656"/>
    </location>
</feature>
<evidence type="ECO:0000256" key="1">
    <source>
        <dbReference type="SAM" id="MobiDB-lite"/>
    </source>
</evidence>
<feature type="compositionally biased region" description="Basic residues" evidence="1">
    <location>
        <begin position="274"/>
        <end position="285"/>
    </location>
</feature>
<dbReference type="EMBL" id="JAGPXD010000004">
    <property type="protein sequence ID" value="KAH7357764.1"/>
    <property type="molecule type" value="Genomic_DNA"/>
</dbReference>
<feature type="compositionally biased region" description="Gly residues" evidence="1">
    <location>
        <begin position="611"/>
        <end position="626"/>
    </location>
</feature>
<feature type="region of interest" description="Disordered" evidence="1">
    <location>
        <begin position="1"/>
        <end position="95"/>
    </location>
</feature>
<dbReference type="OrthoDB" id="340550at2759"/>
<dbReference type="AlphaFoldDB" id="A0A8K0TA11"/>
<feature type="compositionally biased region" description="Basic and acidic residues" evidence="1">
    <location>
        <begin position="66"/>
        <end position="77"/>
    </location>
</feature>
<feature type="region of interest" description="Disordered" evidence="1">
    <location>
        <begin position="465"/>
        <end position="491"/>
    </location>
</feature>
<feature type="compositionally biased region" description="Polar residues" evidence="1">
    <location>
        <begin position="29"/>
        <end position="58"/>
    </location>
</feature>
<evidence type="ECO:0000313" key="3">
    <source>
        <dbReference type="Proteomes" id="UP000813385"/>
    </source>
</evidence>
<protein>
    <submittedName>
        <fullName evidence="2">Uncharacterized protein</fullName>
    </submittedName>
</protein>
<dbReference type="Proteomes" id="UP000813385">
    <property type="component" value="Unassembled WGS sequence"/>
</dbReference>